<organism evidence="1">
    <name type="scientific">marine metagenome</name>
    <dbReference type="NCBI Taxonomy" id="408172"/>
    <lineage>
        <taxon>unclassified sequences</taxon>
        <taxon>metagenomes</taxon>
        <taxon>ecological metagenomes</taxon>
    </lineage>
</organism>
<feature type="non-terminal residue" evidence="1">
    <location>
        <position position="1"/>
    </location>
</feature>
<dbReference type="EMBL" id="UINC01062853">
    <property type="protein sequence ID" value="SVB89868.1"/>
    <property type="molecule type" value="Genomic_DNA"/>
</dbReference>
<gene>
    <name evidence="1" type="ORF">METZ01_LOCUS242722</name>
</gene>
<proteinExistence type="predicted"/>
<sequence>SANNTTNSDVYSLKWNHWIEDLTSVPGLDPFAGLSSVGLFEGNYYGETGNYRPKHNTVMNDKSNLRYGEVGSESFAIVSTQNQFGPWLTDFEFLEEGEVRSSVKISLLGKYDATKLRIEWYKNSEKVDSLTDQKEVIFTRPTVDEISRYTWKAVDLTGVITVAEDPFNVTDSYEGLFDYGKRFYSWNGTSWDGPFYSPDDLTPYDYGVSIEVLGSSLFINWSLW</sequence>
<dbReference type="AlphaFoldDB" id="A0A382HRD3"/>
<protein>
    <submittedName>
        <fullName evidence="1">Uncharacterized protein</fullName>
    </submittedName>
</protein>
<accession>A0A382HRD3</accession>
<evidence type="ECO:0000313" key="1">
    <source>
        <dbReference type="EMBL" id="SVB89868.1"/>
    </source>
</evidence>
<name>A0A382HRD3_9ZZZZ</name>
<reference evidence="1" key="1">
    <citation type="submission" date="2018-05" db="EMBL/GenBank/DDBJ databases">
        <authorList>
            <person name="Lanie J.A."/>
            <person name="Ng W.-L."/>
            <person name="Kazmierczak K.M."/>
            <person name="Andrzejewski T.M."/>
            <person name="Davidsen T.M."/>
            <person name="Wayne K.J."/>
            <person name="Tettelin H."/>
            <person name="Glass J.I."/>
            <person name="Rusch D."/>
            <person name="Podicherti R."/>
            <person name="Tsui H.-C.T."/>
            <person name="Winkler M.E."/>
        </authorList>
    </citation>
    <scope>NUCLEOTIDE SEQUENCE</scope>
</reference>